<name>A0ACB8S990_9AGAM</name>
<dbReference type="Proteomes" id="UP000814033">
    <property type="component" value="Unassembled WGS sequence"/>
</dbReference>
<organism evidence="1 2">
    <name type="scientific">Auriscalpium vulgare</name>
    <dbReference type="NCBI Taxonomy" id="40419"/>
    <lineage>
        <taxon>Eukaryota</taxon>
        <taxon>Fungi</taxon>
        <taxon>Dikarya</taxon>
        <taxon>Basidiomycota</taxon>
        <taxon>Agaricomycotina</taxon>
        <taxon>Agaricomycetes</taxon>
        <taxon>Russulales</taxon>
        <taxon>Auriscalpiaceae</taxon>
        <taxon>Auriscalpium</taxon>
    </lineage>
</organism>
<reference evidence="1" key="2">
    <citation type="journal article" date="2022" name="New Phytol.">
        <title>Evolutionary transition to the ectomycorrhizal habit in the genomes of a hyperdiverse lineage of mushroom-forming fungi.</title>
        <authorList>
            <person name="Looney B."/>
            <person name="Miyauchi S."/>
            <person name="Morin E."/>
            <person name="Drula E."/>
            <person name="Courty P.E."/>
            <person name="Kohler A."/>
            <person name="Kuo A."/>
            <person name="LaButti K."/>
            <person name="Pangilinan J."/>
            <person name="Lipzen A."/>
            <person name="Riley R."/>
            <person name="Andreopoulos W."/>
            <person name="He G."/>
            <person name="Johnson J."/>
            <person name="Nolan M."/>
            <person name="Tritt A."/>
            <person name="Barry K.W."/>
            <person name="Grigoriev I.V."/>
            <person name="Nagy L.G."/>
            <person name="Hibbett D."/>
            <person name="Henrissat B."/>
            <person name="Matheny P.B."/>
            <person name="Labbe J."/>
            <person name="Martin F.M."/>
        </authorList>
    </citation>
    <scope>NUCLEOTIDE SEQUENCE</scope>
    <source>
        <strain evidence="1">FP105234-sp</strain>
    </source>
</reference>
<keyword evidence="2" id="KW-1185">Reference proteome</keyword>
<dbReference type="EMBL" id="MU275843">
    <property type="protein sequence ID" value="KAI0052757.1"/>
    <property type="molecule type" value="Genomic_DNA"/>
</dbReference>
<sequence>MRAFDVYEHPSFDLDFDEVTISQSVVVRLGLGAAVAALAAAGLWRYYWTDSRSLKETLGFEL</sequence>
<proteinExistence type="predicted"/>
<evidence type="ECO:0000313" key="2">
    <source>
        <dbReference type="Proteomes" id="UP000814033"/>
    </source>
</evidence>
<accession>A0ACB8S990</accession>
<gene>
    <name evidence="1" type="ORF">FA95DRAFT_1601462</name>
</gene>
<protein>
    <submittedName>
        <fullName evidence="1">Uncharacterized protein</fullName>
    </submittedName>
</protein>
<reference evidence="1" key="1">
    <citation type="submission" date="2021-02" db="EMBL/GenBank/DDBJ databases">
        <authorList>
            <consortium name="DOE Joint Genome Institute"/>
            <person name="Ahrendt S."/>
            <person name="Looney B.P."/>
            <person name="Miyauchi S."/>
            <person name="Morin E."/>
            <person name="Drula E."/>
            <person name="Courty P.E."/>
            <person name="Chicoki N."/>
            <person name="Fauchery L."/>
            <person name="Kohler A."/>
            <person name="Kuo A."/>
            <person name="Labutti K."/>
            <person name="Pangilinan J."/>
            <person name="Lipzen A."/>
            <person name="Riley R."/>
            <person name="Andreopoulos W."/>
            <person name="He G."/>
            <person name="Johnson J."/>
            <person name="Barry K.W."/>
            <person name="Grigoriev I.V."/>
            <person name="Nagy L."/>
            <person name="Hibbett D."/>
            <person name="Henrissat B."/>
            <person name="Matheny P.B."/>
            <person name="Labbe J."/>
            <person name="Martin F."/>
        </authorList>
    </citation>
    <scope>NUCLEOTIDE SEQUENCE</scope>
    <source>
        <strain evidence="1">FP105234-sp</strain>
    </source>
</reference>
<evidence type="ECO:0000313" key="1">
    <source>
        <dbReference type="EMBL" id="KAI0052757.1"/>
    </source>
</evidence>
<comment type="caution">
    <text evidence="1">The sequence shown here is derived from an EMBL/GenBank/DDBJ whole genome shotgun (WGS) entry which is preliminary data.</text>
</comment>